<proteinExistence type="predicted"/>
<dbReference type="RefSeq" id="WP_162443788.1">
    <property type="nucleotide sequence ID" value="NZ_CP048222.1"/>
</dbReference>
<evidence type="ECO:0000313" key="2">
    <source>
        <dbReference type="Proteomes" id="UP000480178"/>
    </source>
</evidence>
<dbReference type="Proteomes" id="UP000480178">
    <property type="component" value="Chromosome"/>
</dbReference>
<accession>A0A6C0GIA9</accession>
<dbReference type="KEGG" id="rhoz:GXP67_14545"/>
<evidence type="ECO:0000313" key="1">
    <source>
        <dbReference type="EMBL" id="QHT67766.1"/>
    </source>
</evidence>
<dbReference type="AlphaFoldDB" id="A0A6C0GIA9"/>
<reference evidence="1 2" key="1">
    <citation type="submission" date="2020-01" db="EMBL/GenBank/DDBJ databases">
        <authorList>
            <person name="Kim M.K."/>
        </authorList>
    </citation>
    <scope>NUCLEOTIDE SEQUENCE [LARGE SCALE GENOMIC DNA]</scope>
    <source>
        <strain evidence="1 2">172606-1</strain>
    </source>
</reference>
<gene>
    <name evidence="1" type="ORF">GXP67_14545</name>
</gene>
<protein>
    <submittedName>
        <fullName evidence="1">Uncharacterized protein</fullName>
    </submittedName>
</protein>
<name>A0A6C0GIA9_9BACT</name>
<organism evidence="1 2">
    <name type="scientific">Rhodocytophaga rosea</name>
    <dbReference type="NCBI Taxonomy" id="2704465"/>
    <lineage>
        <taxon>Bacteria</taxon>
        <taxon>Pseudomonadati</taxon>
        <taxon>Bacteroidota</taxon>
        <taxon>Cytophagia</taxon>
        <taxon>Cytophagales</taxon>
        <taxon>Rhodocytophagaceae</taxon>
        <taxon>Rhodocytophaga</taxon>
    </lineage>
</organism>
<dbReference type="EMBL" id="CP048222">
    <property type="protein sequence ID" value="QHT67766.1"/>
    <property type="molecule type" value="Genomic_DNA"/>
</dbReference>
<keyword evidence="2" id="KW-1185">Reference proteome</keyword>
<sequence length="90" mass="10727">MQLLPVLKEDGLVTTDPEQFNNTISLYRLNLEKEIVTKQDLTTYTYTLAKLYQEAEHLLQTRLDVLLAPYSEYYPEFYKAYQQSRIQEPF</sequence>